<evidence type="ECO:0000259" key="15">
    <source>
        <dbReference type="PROSITE" id="PS51217"/>
    </source>
</evidence>
<evidence type="ECO:0000256" key="13">
    <source>
        <dbReference type="PROSITE-ProRule" id="PRU00560"/>
    </source>
</evidence>
<dbReference type="InterPro" id="IPR014017">
    <property type="entry name" value="DNA_helicase_UvrD-like_C"/>
</dbReference>
<feature type="binding site" evidence="13">
    <location>
        <begin position="41"/>
        <end position="48"/>
    </location>
    <ligand>
        <name>ATP</name>
        <dbReference type="ChEBI" id="CHEBI:30616"/>
    </ligand>
</feature>
<dbReference type="SUPFAM" id="SSF52540">
    <property type="entry name" value="P-loop containing nucleoside triphosphate hydrolases"/>
    <property type="match status" value="1"/>
</dbReference>
<reference evidence="16 17" key="2">
    <citation type="submission" date="2009-02" db="EMBL/GenBank/DDBJ databases">
        <title>Draft genome sequence of Clostridium methylpentosum (DSM 5476).</title>
        <authorList>
            <person name="Sudarsanam P."/>
            <person name="Ley R."/>
            <person name="Guruge J."/>
            <person name="Turnbaugh P.J."/>
            <person name="Mahowald M."/>
            <person name="Liep D."/>
            <person name="Gordon J."/>
        </authorList>
    </citation>
    <scope>NUCLEOTIDE SEQUENCE [LARGE SCALE GENOMIC DNA]</scope>
    <source>
        <strain evidence="16 17">DSM 5476</strain>
    </source>
</reference>
<gene>
    <name evidence="16" type="ORF">CLOSTMETH_02628</name>
</gene>
<dbReference type="GO" id="GO:0033202">
    <property type="term" value="C:DNA helicase complex"/>
    <property type="evidence" value="ECO:0007669"/>
    <property type="project" value="TreeGrafter"/>
</dbReference>
<dbReference type="GO" id="GO:0009314">
    <property type="term" value="P:response to radiation"/>
    <property type="evidence" value="ECO:0007669"/>
    <property type="project" value="UniProtKB-ARBA"/>
</dbReference>
<evidence type="ECO:0000313" key="16">
    <source>
        <dbReference type="EMBL" id="EEG29795.1"/>
    </source>
</evidence>
<proteinExistence type="inferred from homology"/>
<dbReference type="Gene3D" id="1.10.486.10">
    <property type="entry name" value="PCRA, domain 4"/>
    <property type="match status" value="1"/>
</dbReference>
<evidence type="ECO:0000256" key="10">
    <source>
        <dbReference type="ARBA" id="ARBA00034808"/>
    </source>
</evidence>
<evidence type="ECO:0000256" key="5">
    <source>
        <dbReference type="ARBA" id="ARBA00022806"/>
    </source>
</evidence>
<dbReference type="FunFam" id="1.10.10.160:FF:000001">
    <property type="entry name" value="ATP-dependent DNA helicase"/>
    <property type="match status" value="1"/>
</dbReference>
<keyword evidence="6 13" id="KW-0067">ATP-binding</keyword>
<dbReference type="Gene3D" id="3.40.50.300">
    <property type="entry name" value="P-loop containing nucleotide triphosphate hydrolases"/>
    <property type="match status" value="2"/>
</dbReference>
<comment type="similarity">
    <text evidence="1">Belongs to the helicase family. UvrD subfamily.</text>
</comment>
<keyword evidence="3 13" id="KW-0547">Nucleotide-binding</keyword>
<comment type="catalytic activity">
    <reaction evidence="12">
        <text>ATP + H2O = ADP + phosphate + H(+)</text>
        <dbReference type="Rhea" id="RHEA:13065"/>
        <dbReference type="ChEBI" id="CHEBI:15377"/>
        <dbReference type="ChEBI" id="CHEBI:15378"/>
        <dbReference type="ChEBI" id="CHEBI:30616"/>
        <dbReference type="ChEBI" id="CHEBI:43474"/>
        <dbReference type="ChEBI" id="CHEBI:456216"/>
        <dbReference type="EC" id="5.6.2.4"/>
    </reaction>
</comment>
<evidence type="ECO:0000259" key="14">
    <source>
        <dbReference type="PROSITE" id="PS51198"/>
    </source>
</evidence>
<feature type="domain" description="UvrD-like helicase ATP-binding" evidence="14">
    <location>
        <begin position="20"/>
        <end position="341"/>
    </location>
</feature>
<dbReference type="HOGENOM" id="CLU_004585_5_2_9"/>
<dbReference type="GO" id="GO:0005829">
    <property type="term" value="C:cytosol"/>
    <property type="evidence" value="ECO:0007669"/>
    <property type="project" value="TreeGrafter"/>
</dbReference>
<reference evidence="16 17" key="1">
    <citation type="submission" date="2009-01" db="EMBL/GenBank/DDBJ databases">
        <authorList>
            <person name="Fulton L."/>
            <person name="Clifton S."/>
            <person name="Fulton B."/>
            <person name="Xu J."/>
            <person name="Minx P."/>
            <person name="Pepin K.H."/>
            <person name="Johnson M."/>
            <person name="Bhonagiri V."/>
            <person name="Nash W.E."/>
            <person name="Mardis E.R."/>
            <person name="Wilson R.K."/>
        </authorList>
    </citation>
    <scope>NUCLEOTIDE SEQUENCE [LARGE SCALE GENOMIC DNA]</scope>
    <source>
        <strain evidence="16 17">DSM 5476</strain>
    </source>
</reference>
<evidence type="ECO:0000256" key="4">
    <source>
        <dbReference type="ARBA" id="ARBA00022801"/>
    </source>
</evidence>
<dbReference type="GO" id="GO:0043138">
    <property type="term" value="F:3'-5' DNA helicase activity"/>
    <property type="evidence" value="ECO:0007669"/>
    <property type="project" value="UniProtKB-EC"/>
</dbReference>
<keyword evidence="5 13" id="KW-0347">Helicase</keyword>
<dbReference type="CDD" id="cd18807">
    <property type="entry name" value="SF1_C_UvrD"/>
    <property type="match status" value="1"/>
</dbReference>
<dbReference type="GO" id="GO:0000725">
    <property type="term" value="P:recombinational repair"/>
    <property type="evidence" value="ECO:0007669"/>
    <property type="project" value="TreeGrafter"/>
</dbReference>
<comment type="catalytic activity">
    <reaction evidence="9">
        <text>Couples ATP hydrolysis with the unwinding of duplex DNA by translocating in the 3'-5' direction.</text>
        <dbReference type="EC" id="5.6.2.4"/>
    </reaction>
</comment>
<evidence type="ECO:0000256" key="3">
    <source>
        <dbReference type="ARBA" id="ARBA00022741"/>
    </source>
</evidence>
<dbReference type="CDD" id="cd17932">
    <property type="entry name" value="DEXQc_UvrD"/>
    <property type="match status" value="1"/>
</dbReference>
<dbReference type="Proteomes" id="UP000003340">
    <property type="component" value="Unassembled WGS sequence"/>
</dbReference>
<keyword evidence="7" id="KW-0238">DNA-binding</keyword>
<dbReference type="PROSITE" id="PS51217">
    <property type="entry name" value="UVRD_HELICASE_CTER"/>
    <property type="match status" value="1"/>
</dbReference>
<keyword evidence="4 13" id="KW-0378">Hydrolase</keyword>
<dbReference type="InterPro" id="IPR027417">
    <property type="entry name" value="P-loop_NTPase"/>
</dbReference>
<dbReference type="EMBL" id="ACEC01000091">
    <property type="protein sequence ID" value="EEG29795.1"/>
    <property type="molecule type" value="Genomic_DNA"/>
</dbReference>
<comment type="caution">
    <text evidence="16">The sequence shown here is derived from an EMBL/GenBank/DDBJ whole genome shotgun (WGS) entry which is preliminary data.</text>
</comment>
<dbReference type="EC" id="5.6.2.4" evidence="10"/>
<dbReference type="Pfam" id="PF00580">
    <property type="entry name" value="UvrD-helicase"/>
    <property type="match status" value="2"/>
</dbReference>
<accession>C0EFI6</accession>
<evidence type="ECO:0000256" key="2">
    <source>
        <dbReference type="ARBA" id="ARBA00014807"/>
    </source>
</evidence>
<evidence type="ECO:0000256" key="8">
    <source>
        <dbReference type="ARBA" id="ARBA00023235"/>
    </source>
</evidence>
<feature type="domain" description="UvrD-like helicase C-terminal" evidence="15">
    <location>
        <begin position="342"/>
        <end position="614"/>
    </location>
</feature>
<evidence type="ECO:0000256" key="9">
    <source>
        <dbReference type="ARBA" id="ARBA00034617"/>
    </source>
</evidence>
<dbReference type="PANTHER" id="PTHR11070:SF2">
    <property type="entry name" value="ATP-DEPENDENT DNA HELICASE SRS2"/>
    <property type="match status" value="1"/>
</dbReference>
<dbReference type="InterPro" id="IPR014016">
    <property type="entry name" value="UvrD-like_ATP-bd"/>
</dbReference>
<dbReference type="STRING" id="537013.CLOSTMETH_02628"/>
<evidence type="ECO:0000256" key="7">
    <source>
        <dbReference type="ARBA" id="ARBA00023125"/>
    </source>
</evidence>
<dbReference type="GO" id="GO:0003677">
    <property type="term" value="F:DNA binding"/>
    <property type="evidence" value="ECO:0007669"/>
    <property type="project" value="UniProtKB-KW"/>
</dbReference>
<dbReference type="Pfam" id="PF21196">
    <property type="entry name" value="PcrA_UvrD_tudor"/>
    <property type="match status" value="1"/>
</dbReference>
<keyword evidence="8" id="KW-0413">Isomerase</keyword>
<keyword evidence="17" id="KW-1185">Reference proteome</keyword>
<evidence type="ECO:0000256" key="6">
    <source>
        <dbReference type="ARBA" id="ARBA00022840"/>
    </source>
</evidence>
<dbReference type="eggNOG" id="COG0210">
    <property type="taxonomic scope" value="Bacteria"/>
</dbReference>
<dbReference type="AlphaFoldDB" id="C0EFI6"/>
<dbReference type="PANTHER" id="PTHR11070">
    <property type="entry name" value="UVRD / RECB / PCRA DNA HELICASE FAMILY MEMBER"/>
    <property type="match status" value="1"/>
</dbReference>
<evidence type="ECO:0000313" key="17">
    <source>
        <dbReference type="Proteomes" id="UP000003340"/>
    </source>
</evidence>
<dbReference type="PROSITE" id="PS51198">
    <property type="entry name" value="UVRD_HELICASE_ATP_BIND"/>
    <property type="match status" value="1"/>
</dbReference>
<protein>
    <recommendedName>
        <fullName evidence="2">ATP-dependent DNA helicase PcrA</fullName>
        <ecNumber evidence="10">5.6.2.4</ecNumber>
    </recommendedName>
    <alternativeName>
        <fullName evidence="11">DNA 3'-5' helicase PcrA</fullName>
    </alternativeName>
</protein>
<dbReference type="InterPro" id="IPR013986">
    <property type="entry name" value="DExx_box_DNA_helicase_dom_sf"/>
</dbReference>
<sequence length="784" mass="88453">MSIEQQFHQLKKQILQNKFSRMNEMQRKAVFTVNGPLLILAGAGSGKTTVIVNRIAYLVNYGNAYFSDQLPDGLCAEDIVFLENMASGKFEDEGMFRRLVADHAPRPWNVLAITFTNKAAGELKERLEAMLGDAALDINAGTFHSQCMRILRRNIDRLGYSSSFTVYDTDDSVRVIKDSLSALGLSDKVYPPKAVLGEISRAKDQMLTPEEYERQAGSDFRRIELAKIYRSYQHQLKSSNALDFDDIICLTVVLLEQNPDLLERYRDRFRYILVDEYQDTNHAQYRLVSLLSGGHQNLCVVGDDDQSIYKFRGATIENILSFEKQFQNATVIRLEQNYRSTQNILSAANAVIENNTGRKGKNLWTDKGDGEPVSVCRVNNENAEADFIASTISQDIESGMKFRDHAILYRMNAQSATIERYFVRAGIPYRIVGGTKFYDRKEIKDILAYMSVVNNTGDNLRLKRIINEPKRGIGPGTVGKVQEIADGLGLAMFDVLRNADTYAALVKKAASLRDFSNMIEQLREDAVELPLDEFLDSLIARTGYVDELKKQGKEGQTRIENIQELKTNLIKFRQENDDATLGGFLEEVALYTDLDSFNASDDSVTMMTMHSAKGLEFPVVFIAGMEEGIFPGVRSIGEPDELEEERRLAYVGITRAKKKLYITNAAQRMLFGNTKYARPSRFIGEIPEHLVDSEDKTVSRVINFEEESRRVVQPQINVDGVGLRHKAEAIDIDYTTGDRVRHSVFGEGTILSMQPMGNDVLVEVAFDKKGNKKIMANFAKLKKL</sequence>
<dbReference type="Gene3D" id="1.10.10.160">
    <property type="match status" value="1"/>
</dbReference>
<dbReference type="InterPro" id="IPR000212">
    <property type="entry name" value="DNA_helicase_UvrD/REP"/>
</dbReference>
<evidence type="ECO:0000256" key="12">
    <source>
        <dbReference type="ARBA" id="ARBA00048988"/>
    </source>
</evidence>
<dbReference type="GO" id="GO:0005524">
    <property type="term" value="F:ATP binding"/>
    <property type="evidence" value="ECO:0007669"/>
    <property type="project" value="UniProtKB-UniRule"/>
</dbReference>
<dbReference type="Pfam" id="PF13361">
    <property type="entry name" value="UvrD_C"/>
    <property type="match status" value="1"/>
</dbReference>
<dbReference type="GO" id="GO:0016887">
    <property type="term" value="F:ATP hydrolysis activity"/>
    <property type="evidence" value="ECO:0007669"/>
    <property type="project" value="RHEA"/>
</dbReference>
<evidence type="ECO:0000256" key="1">
    <source>
        <dbReference type="ARBA" id="ARBA00009922"/>
    </source>
</evidence>
<evidence type="ECO:0000256" key="11">
    <source>
        <dbReference type="ARBA" id="ARBA00034900"/>
    </source>
</evidence>
<organism evidence="16 17">
    <name type="scientific">[Clostridium] methylpentosum DSM 5476</name>
    <dbReference type="NCBI Taxonomy" id="537013"/>
    <lineage>
        <taxon>Bacteria</taxon>
        <taxon>Bacillati</taxon>
        <taxon>Bacillota</taxon>
        <taxon>Clostridia</taxon>
        <taxon>Eubacteriales</taxon>
        <taxon>Oscillospiraceae</taxon>
        <taxon>Oscillospiraceae incertae sedis</taxon>
    </lineage>
</organism>
<dbReference type="FunFam" id="1.10.486.10:FF:000003">
    <property type="entry name" value="ATP-dependent DNA helicase"/>
    <property type="match status" value="1"/>
</dbReference>
<name>C0EFI6_9FIRM</name>